<dbReference type="EMBL" id="JAYFUM010000025">
    <property type="protein sequence ID" value="MEA5141260.1"/>
    <property type="molecule type" value="Genomic_DNA"/>
</dbReference>
<dbReference type="SUPFAM" id="SSF51126">
    <property type="entry name" value="Pectin lyase-like"/>
    <property type="match status" value="1"/>
</dbReference>
<dbReference type="Gene3D" id="2.160.20.10">
    <property type="entry name" value="Single-stranded right-handed beta-helix, Pectin lyase-like"/>
    <property type="match status" value="1"/>
</dbReference>
<dbReference type="PROSITE" id="PS51257">
    <property type="entry name" value="PROKAR_LIPOPROTEIN"/>
    <property type="match status" value="1"/>
</dbReference>
<accession>A0ABU5QEH8</accession>
<name>A0ABU5QEH8_9BACT</name>
<evidence type="ECO:0000256" key="1">
    <source>
        <dbReference type="SAM" id="SignalP"/>
    </source>
</evidence>
<keyword evidence="3" id="KW-1185">Reference proteome</keyword>
<comment type="caution">
    <text evidence="2">The sequence shown here is derived from an EMBL/GenBank/DDBJ whole genome shotgun (WGS) entry which is preliminary data.</text>
</comment>
<protein>
    <submittedName>
        <fullName evidence="2">Right-handed parallel beta-helix repeat-containing protein</fullName>
    </submittedName>
</protein>
<feature type="chain" id="PRO_5047102054" evidence="1">
    <location>
        <begin position="22"/>
        <end position="415"/>
    </location>
</feature>
<gene>
    <name evidence="2" type="ORF">VB248_19055</name>
</gene>
<evidence type="ECO:0000313" key="2">
    <source>
        <dbReference type="EMBL" id="MEA5141260.1"/>
    </source>
</evidence>
<reference evidence="2 3" key="1">
    <citation type="submission" date="2023-12" db="EMBL/GenBank/DDBJ databases">
        <title>Novel species of the genus Arcicella isolated from rivers.</title>
        <authorList>
            <person name="Lu H."/>
        </authorList>
    </citation>
    <scope>NUCLEOTIDE SEQUENCE [LARGE SCALE GENOMIC DNA]</scope>
    <source>
        <strain evidence="2 3">KCTC 23307</strain>
    </source>
</reference>
<evidence type="ECO:0000313" key="3">
    <source>
        <dbReference type="Proteomes" id="UP001302949"/>
    </source>
</evidence>
<proteinExistence type="predicted"/>
<dbReference type="InterPro" id="IPR012334">
    <property type="entry name" value="Pectin_lyas_fold"/>
</dbReference>
<feature type="signal peptide" evidence="1">
    <location>
        <begin position="1"/>
        <end position="21"/>
    </location>
</feature>
<organism evidence="2 3">
    <name type="scientific">Arcicella rigui</name>
    <dbReference type="NCBI Taxonomy" id="797020"/>
    <lineage>
        <taxon>Bacteria</taxon>
        <taxon>Pseudomonadati</taxon>
        <taxon>Bacteroidota</taxon>
        <taxon>Cytophagia</taxon>
        <taxon>Cytophagales</taxon>
        <taxon>Flectobacillaceae</taxon>
        <taxon>Arcicella</taxon>
    </lineage>
</organism>
<sequence>MKNSKMFVGIMLLMTLFAACSKDDNTTPVVEQTVTGEVSGTWTKGSIIQVKTDIIIPAGKSLTIEEGVTVVMDTTAKPEVIVNGNLYVLGSTANPVKLTVPEGARIAKNKFGKLWGGILASKTCAELVLSNAILEYGGAVTTESSTSVKQGLYKAVSGEFDPAIWFSNTAGKLVMQNSIVRYWKDDCTYLEGGSIIFTNNTFHTTGESGGEAINIKSGCVADVAYNLIYSTNTNALKLSNSGDRTPQAYVVAYNNTIVNTGWRRPTIKGGSIWLEASVRADLYNNLMANTRFGIKRDVKKPEDNRSIVSNSLYYGYTQEGVNQFQPSTEILAGKNDVIGTKAGDNDPKFVNYPVNTDSYNADFSTAWDFHLTTGSPALNKGITTFTRNFKDGITINGQTYKSPEPTSYIGAFGTK</sequence>
<dbReference type="RefSeq" id="WP_323298415.1">
    <property type="nucleotide sequence ID" value="NZ_JAYFUM010000025.1"/>
</dbReference>
<dbReference type="Proteomes" id="UP001302949">
    <property type="component" value="Unassembled WGS sequence"/>
</dbReference>
<keyword evidence="1" id="KW-0732">Signal</keyword>
<dbReference type="InterPro" id="IPR011050">
    <property type="entry name" value="Pectin_lyase_fold/virulence"/>
</dbReference>